<dbReference type="InterPro" id="IPR011478">
    <property type="entry name" value="DUF1585"/>
</dbReference>
<feature type="chain" id="PRO_5015542374" description="Cellulose-binding domain protein" evidence="1">
    <location>
        <begin position="24"/>
        <end position="553"/>
    </location>
</feature>
<organism evidence="7 8">
    <name type="scientific">Enhygromyxa salina</name>
    <dbReference type="NCBI Taxonomy" id="215803"/>
    <lineage>
        <taxon>Bacteria</taxon>
        <taxon>Pseudomonadati</taxon>
        <taxon>Myxococcota</taxon>
        <taxon>Polyangia</taxon>
        <taxon>Nannocystales</taxon>
        <taxon>Nannocystaceae</taxon>
        <taxon>Enhygromyxa</taxon>
    </lineage>
</organism>
<dbReference type="RefSeq" id="WP_146156089.1">
    <property type="nucleotide sequence ID" value="NZ_PVNK01000214.1"/>
</dbReference>
<evidence type="ECO:0000313" key="8">
    <source>
        <dbReference type="Proteomes" id="UP000237968"/>
    </source>
</evidence>
<sequence>MLMNHASSTLLLTALLLATSCSSGEVPSDAFSTFGGFDDMGGDGDPDDALFAEPRIRLLLERQYVNAVGDLLGPAAAMAASPRADVTLNGFDAIGAAQLSLTDADIDAYERSAVAVAAAAVADPTKLSPYLSCTPLSPSDPDCMRSFVDAFGLMAWRRPLDAAELDRWSAVGVSAAADFGTFTRGVESVIAGMLQSPNFIYQVELGAASDDGAGQRKLSGYELATRMSFFLLDTTPSATLLEAAAAGELDDADGVRGWAEELLLDPRARLAFNSYFEELLHLRKLAEIAKDPGTYPSWSPELADSMKAETIALIDEIVWTENGDFRDILDAEYTFVDEALADHYELASPGPSGFQKVPVPPGEKRGGIFGHAGLLSVLAHVSSSSPTVRGKFIQERMLCFSIPPPPPGTVTDLPSTEDAKTMRERLALHQEDPLCASCHTIMDPPGLGLENYDGVGKYRTLDNGAPIDALSALDGAPFEGALELGQALREREQFSWCSVLNLYRHATGHVEASGEVERLREVDEAFIDAEYRLEAAIVELVSSRAFRYVGEQN</sequence>
<dbReference type="Pfam" id="PF07626">
    <property type="entry name" value="PSD3"/>
    <property type="match status" value="1"/>
</dbReference>
<dbReference type="Pfam" id="PF07637">
    <property type="entry name" value="PSD5"/>
    <property type="match status" value="1"/>
</dbReference>
<dbReference type="Proteomes" id="UP000237968">
    <property type="component" value="Unassembled WGS sequence"/>
</dbReference>
<dbReference type="InterPro" id="IPR013042">
    <property type="entry name" value="DUF1592"/>
</dbReference>
<reference evidence="7 8" key="1">
    <citation type="submission" date="2018-03" db="EMBL/GenBank/DDBJ databases">
        <title>Draft Genome Sequences of the Obligatory Marine Myxobacteria Enhygromyxa salina SWB005.</title>
        <authorList>
            <person name="Poehlein A."/>
            <person name="Moghaddam J.A."/>
            <person name="Harms H."/>
            <person name="Alanjari M."/>
            <person name="Koenig G.M."/>
            <person name="Daniel R."/>
            <person name="Schaeberle T.F."/>
        </authorList>
    </citation>
    <scope>NUCLEOTIDE SEQUENCE [LARGE SCALE GENOMIC DNA]</scope>
    <source>
        <strain evidence="7 8">SWB005</strain>
    </source>
</reference>
<dbReference type="Pfam" id="PF07631">
    <property type="entry name" value="PSD4"/>
    <property type="match status" value="1"/>
</dbReference>
<dbReference type="InterPro" id="IPR013036">
    <property type="entry name" value="DUF1587"/>
</dbReference>
<keyword evidence="1" id="KW-0732">Signal</keyword>
<feature type="domain" description="DUF1592" evidence="5">
    <location>
        <begin position="218"/>
        <end position="346"/>
    </location>
</feature>
<evidence type="ECO:0000259" key="4">
    <source>
        <dbReference type="Pfam" id="PF07627"/>
    </source>
</evidence>
<dbReference type="AlphaFoldDB" id="A0A2S9XHJ9"/>
<evidence type="ECO:0000259" key="2">
    <source>
        <dbReference type="Pfam" id="PF07624"/>
    </source>
</evidence>
<proteinExistence type="predicted"/>
<evidence type="ECO:0000256" key="1">
    <source>
        <dbReference type="SAM" id="SignalP"/>
    </source>
</evidence>
<feature type="domain" description="DUF1587" evidence="3">
    <location>
        <begin position="57"/>
        <end position="121"/>
    </location>
</feature>
<dbReference type="InterPro" id="IPR013043">
    <property type="entry name" value="DUF1595"/>
</dbReference>
<comment type="caution">
    <text evidence="7">The sequence shown here is derived from an EMBL/GenBank/DDBJ whole genome shotgun (WGS) entry which is preliminary data.</text>
</comment>
<evidence type="ECO:0000259" key="3">
    <source>
        <dbReference type="Pfam" id="PF07626"/>
    </source>
</evidence>
<accession>A0A2S9XHJ9</accession>
<evidence type="ECO:0000259" key="6">
    <source>
        <dbReference type="Pfam" id="PF07637"/>
    </source>
</evidence>
<dbReference type="Pfam" id="PF07624">
    <property type="entry name" value="PSD2"/>
    <property type="match status" value="1"/>
</dbReference>
<feature type="domain" description="DUF1595" evidence="6">
    <location>
        <begin position="143"/>
        <end position="204"/>
    </location>
</feature>
<evidence type="ECO:0000313" key="7">
    <source>
        <dbReference type="EMBL" id="PRP92348.1"/>
    </source>
</evidence>
<dbReference type="Pfam" id="PF07627">
    <property type="entry name" value="PSCyt3"/>
    <property type="match status" value="1"/>
</dbReference>
<dbReference type="OrthoDB" id="127185at2"/>
<feature type="domain" description="DUF1588" evidence="4">
    <location>
        <begin position="365"/>
        <end position="460"/>
    </location>
</feature>
<protein>
    <recommendedName>
        <fullName evidence="9">Cellulose-binding domain protein</fullName>
    </recommendedName>
</protein>
<name>A0A2S9XHJ9_9BACT</name>
<keyword evidence="8" id="KW-1185">Reference proteome</keyword>
<dbReference type="InterPro" id="IPR013039">
    <property type="entry name" value="DUF1588"/>
</dbReference>
<feature type="signal peptide" evidence="1">
    <location>
        <begin position="1"/>
        <end position="23"/>
    </location>
</feature>
<evidence type="ECO:0000259" key="5">
    <source>
        <dbReference type="Pfam" id="PF07631"/>
    </source>
</evidence>
<feature type="domain" description="DUF1585" evidence="2">
    <location>
        <begin position="474"/>
        <end position="546"/>
    </location>
</feature>
<dbReference type="EMBL" id="PVNK01000214">
    <property type="protein sequence ID" value="PRP92348.1"/>
    <property type="molecule type" value="Genomic_DNA"/>
</dbReference>
<gene>
    <name evidence="7" type="ORF">ENSA5_49790</name>
</gene>
<evidence type="ECO:0008006" key="9">
    <source>
        <dbReference type="Google" id="ProtNLM"/>
    </source>
</evidence>